<reference evidence="1" key="1">
    <citation type="submission" date="2021-06" db="EMBL/GenBank/DDBJ databases">
        <authorList>
            <person name="Kallberg Y."/>
            <person name="Tangrot J."/>
            <person name="Rosling A."/>
        </authorList>
    </citation>
    <scope>NUCLEOTIDE SEQUENCE</scope>
    <source>
        <strain evidence="1">MA453B</strain>
    </source>
</reference>
<gene>
    <name evidence="1" type="ORF">DERYTH_LOCUS16066</name>
</gene>
<comment type="caution">
    <text evidence="1">The sequence shown here is derived from an EMBL/GenBank/DDBJ whole genome shotgun (WGS) entry which is preliminary data.</text>
</comment>
<dbReference type="AlphaFoldDB" id="A0A9N9NLD9"/>
<evidence type="ECO:0000313" key="2">
    <source>
        <dbReference type="Proteomes" id="UP000789405"/>
    </source>
</evidence>
<name>A0A9N9NLD9_9GLOM</name>
<accession>A0A9N9NLD9</accession>
<feature type="non-terminal residue" evidence="1">
    <location>
        <position position="101"/>
    </location>
</feature>
<sequence>IVEFGGIVEFGRIVKFGGIVKFGRIVKMNHHSIIISNRWKIAIMRQRVLEKLLGLVIVLKIIGCERDVVVIEVEKEDADKFELFELVELFDILIQKFQKCI</sequence>
<keyword evidence="2" id="KW-1185">Reference proteome</keyword>
<protein>
    <submittedName>
        <fullName evidence="1">8211_t:CDS:1</fullName>
    </submittedName>
</protein>
<evidence type="ECO:0000313" key="1">
    <source>
        <dbReference type="EMBL" id="CAG8741712.1"/>
    </source>
</evidence>
<proteinExistence type="predicted"/>
<dbReference type="EMBL" id="CAJVPY010013620">
    <property type="protein sequence ID" value="CAG8741712.1"/>
    <property type="molecule type" value="Genomic_DNA"/>
</dbReference>
<organism evidence="1 2">
    <name type="scientific">Dentiscutata erythropus</name>
    <dbReference type="NCBI Taxonomy" id="1348616"/>
    <lineage>
        <taxon>Eukaryota</taxon>
        <taxon>Fungi</taxon>
        <taxon>Fungi incertae sedis</taxon>
        <taxon>Mucoromycota</taxon>
        <taxon>Glomeromycotina</taxon>
        <taxon>Glomeromycetes</taxon>
        <taxon>Diversisporales</taxon>
        <taxon>Gigasporaceae</taxon>
        <taxon>Dentiscutata</taxon>
    </lineage>
</organism>
<dbReference type="Proteomes" id="UP000789405">
    <property type="component" value="Unassembled WGS sequence"/>
</dbReference>